<feature type="compositionally biased region" description="Basic and acidic residues" evidence="2">
    <location>
        <begin position="398"/>
        <end position="412"/>
    </location>
</feature>
<dbReference type="Gene3D" id="1.20.1050.10">
    <property type="match status" value="1"/>
</dbReference>
<proteinExistence type="inferred from homology"/>
<dbReference type="InterPro" id="IPR026928">
    <property type="entry name" value="FAX/IsoI-like"/>
</dbReference>
<sequence length="422" mass="47349">MATEVETPPTVDAVADQAETKPEEVAKPEENHVDEKQDDQAAADENKPTENEADAVAEAGESETKEDSSPPPPPKVIIYQHPPWNFIPSPLPACIKIETYCRLMKIPYENVYKSGTDQKLPYLEYKGETKKHDLLGFLNSKFEVNADANLNEKDQACSRAFQIMAEENTFWSLMYYRWVDNFSETKKYFKGLDVVRKNVRPKLDQGKCVKCLEAHEIGKHNKEEIYAIGEKDLRAYSAFLDDKEFFMGSEPTTIDCTMFGLLSCLLHTAENSPLAKVIREDLKNLVDFCDRMKLNYWLDWNDLGSEEQVEETRPKSRLSVKKKKRTKSTEPSGEAKETEGEAKENGEPSGEAKEGEGEATGEAKEAEGEAKEEEASGEAKKEEEPKEEAAGESAEAASEPKEQAEEEKKEEEAAPVVNGDAE</sequence>
<dbReference type="InterPro" id="IPR050931">
    <property type="entry name" value="Mito_Protein_Transport_Metaxin"/>
</dbReference>
<dbReference type="CDD" id="cd03193">
    <property type="entry name" value="GST_C_Metaxin"/>
    <property type="match status" value="1"/>
</dbReference>
<evidence type="ECO:0008006" key="7">
    <source>
        <dbReference type="Google" id="ProtNLM"/>
    </source>
</evidence>
<comment type="caution">
    <text evidence="5">The sequence shown here is derived from an EMBL/GenBank/DDBJ whole genome shotgun (WGS) entry which is preliminary data.</text>
</comment>
<evidence type="ECO:0000313" key="6">
    <source>
        <dbReference type="Proteomes" id="UP001159427"/>
    </source>
</evidence>
<feature type="region of interest" description="Disordered" evidence="2">
    <location>
        <begin position="1"/>
        <end position="76"/>
    </location>
</feature>
<dbReference type="InterPro" id="IPR040079">
    <property type="entry name" value="Glutathione_S-Trfase"/>
</dbReference>
<keyword evidence="6" id="KW-1185">Reference proteome</keyword>
<dbReference type="Pfam" id="PF17172">
    <property type="entry name" value="GST_N_4"/>
    <property type="match status" value="1"/>
</dbReference>
<dbReference type="InterPro" id="IPR033468">
    <property type="entry name" value="Metaxin_GST"/>
</dbReference>
<evidence type="ECO:0000256" key="2">
    <source>
        <dbReference type="SAM" id="MobiDB-lite"/>
    </source>
</evidence>
<feature type="domain" description="Thioredoxin-like fold" evidence="4">
    <location>
        <begin position="92"/>
        <end position="180"/>
    </location>
</feature>
<protein>
    <recommendedName>
        <fullName evidence="7">Failed axon connections protein</fullName>
    </recommendedName>
</protein>
<feature type="compositionally biased region" description="Basic and acidic residues" evidence="2">
    <location>
        <begin position="333"/>
        <end position="389"/>
    </location>
</feature>
<evidence type="ECO:0000259" key="4">
    <source>
        <dbReference type="Pfam" id="PF17172"/>
    </source>
</evidence>
<dbReference type="Pfam" id="PF17171">
    <property type="entry name" value="GST_C_6"/>
    <property type="match status" value="1"/>
</dbReference>
<dbReference type="Proteomes" id="UP001159427">
    <property type="component" value="Unassembled WGS sequence"/>
</dbReference>
<gene>
    <name evidence="5" type="ORF">PEVE_00009990</name>
</gene>
<evidence type="ECO:0000256" key="1">
    <source>
        <dbReference type="ARBA" id="ARBA00006475"/>
    </source>
</evidence>
<dbReference type="SFLD" id="SFLDG01180">
    <property type="entry name" value="SUF1"/>
    <property type="match status" value="1"/>
</dbReference>
<comment type="similarity">
    <text evidence="1">Belongs to the FAX family.</text>
</comment>
<reference evidence="5 6" key="1">
    <citation type="submission" date="2022-05" db="EMBL/GenBank/DDBJ databases">
        <authorList>
            <consortium name="Genoscope - CEA"/>
            <person name="William W."/>
        </authorList>
    </citation>
    <scope>NUCLEOTIDE SEQUENCE [LARGE SCALE GENOMIC DNA]</scope>
</reference>
<feature type="domain" description="Metaxin glutathione S-transferase" evidence="3">
    <location>
        <begin position="229"/>
        <end position="292"/>
    </location>
</feature>
<accession>A0ABN8LHQ7</accession>
<dbReference type="SFLD" id="SFLDS00019">
    <property type="entry name" value="Glutathione_Transferase_(cytos"/>
    <property type="match status" value="1"/>
</dbReference>
<evidence type="ECO:0000313" key="5">
    <source>
        <dbReference type="EMBL" id="CAH3014994.1"/>
    </source>
</evidence>
<evidence type="ECO:0000259" key="3">
    <source>
        <dbReference type="Pfam" id="PF17171"/>
    </source>
</evidence>
<dbReference type="InterPro" id="IPR012336">
    <property type="entry name" value="Thioredoxin-like_fold"/>
</dbReference>
<dbReference type="PANTHER" id="PTHR12289">
    <property type="entry name" value="METAXIN RELATED"/>
    <property type="match status" value="1"/>
</dbReference>
<feature type="compositionally biased region" description="Basic and acidic residues" evidence="2">
    <location>
        <begin position="18"/>
        <end position="50"/>
    </location>
</feature>
<dbReference type="SFLD" id="SFLDG01200">
    <property type="entry name" value="SUF1.1"/>
    <property type="match status" value="1"/>
</dbReference>
<organism evidence="5 6">
    <name type="scientific">Porites evermanni</name>
    <dbReference type="NCBI Taxonomy" id="104178"/>
    <lineage>
        <taxon>Eukaryota</taxon>
        <taxon>Metazoa</taxon>
        <taxon>Cnidaria</taxon>
        <taxon>Anthozoa</taxon>
        <taxon>Hexacorallia</taxon>
        <taxon>Scleractinia</taxon>
        <taxon>Fungiina</taxon>
        <taxon>Poritidae</taxon>
        <taxon>Porites</taxon>
    </lineage>
</organism>
<feature type="compositionally biased region" description="Basic residues" evidence="2">
    <location>
        <begin position="315"/>
        <end position="326"/>
    </location>
</feature>
<name>A0ABN8LHQ7_9CNID</name>
<dbReference type="EMBL" id="CALNXI010000017">
    <property type="protein sequence ID" value="CAH3014994.1"/>
    <property type="molecule type" value="Genomic_DNA"/>
</dbReference>
<dbReference type="InterPro" id="IPR036282">
    <property type="entry name" value="Glutathione-S-Trfase_C_sf"/>
</dbReference>
<dbReference type="PANTHER" id="PTHR12289:SF41">
    <property type="entry name" value="FAILED AXON CONNECTIONS-RELATED"/>
    <property type="match status" value="1"/>
</dbReference>
<dbReference type="SUPFAM" id="SSF47616">
    <property type="entry name" value="GST C-terminal domain-like"/>
    <property type="match status" value="1"/>
</dbReference>
<feature type="region of interest" description="Disordered" evidence="2">
    <location>
        <begin position="306"/>
        <end position="422"/>
    </location>
</feature>